<dbReference type="InterPro" id="IPR000418">
    <property type="entry name" value="Ets_dom"/>
</dbReference>
<feature type="region of interest" description="Disordered" evidence="17">
    <location>
        <begin position="451"/>
        <end position="518"/>
    </location>
</feature>
<protein>
    <recommendedName>
        <fullName evidence="15">Transcription factor ETV6</fullName>
    </recommendedName>
</protein>
<feature type="compositionally biased region" description="Basic and acidic residues" evidence="17">
    <location>
        <begin position="500"/>
        <end position="509"/>
    </location>
</feature>
<dbReference type="Gene3D" id="1.10.10.10">
    <property type="entry name" value="Winged helix-like DNA-binding domain superfamily/Winged helix DNA-binding domain"/>
    <property type="match status" value="1"/>
</dbReference>
<dbReference type="Proteomes" id="UP000827986">
    <property type="component" value="Unassembled WGS sequence"/>
</dbReference>
<organism evidence="20 21">
    <name type="scientific">Mauremys mutica</name>
    <name type="common">yellowpond turtle</name>
    <dbReference type="NCBI Taxonomy" id="74926"/>
    <lineage>
        <taxon>Eukaryota</taxon>
        <taxon>Metazoa</taxon>
        <taxon>Chordata</taxon>
        <taxon>Craniata</taxon>
        <taxon>Vertebrata</taxon>
        <taxon>Euteleostomi</taxon>
        <taxon>Archelosauria</taxon>
        <taxon>Testudinata</taxon>
        <taxon>Testudines</taxon>
        <taxon>Cryptodira</taxon>
        <taxon>Durocryptodira</taxon>
        <taxon>Testudinoidea</taxon>
        <taxon>Geoemydidae</taxon>
        <taxon>Geoemydinae</taxon>
        <taxon>Mauremys</taxon>
    </lineage>
</organism>
<evidence type="ECO:0000313" key="20">
    <source>
        <dbReference type="EMBL" id="KAH1170665.1"/>
    </source>
</evidence>
<dbReference type="SUPFAM" id="SSF56854">
    <property type="entry name" value="Bcl-2 inhibitors of programmed cell death"/>
    <property type="match status" value="1"/>
</dbReference>
<comment type="subunit">
    <text evidence="14">Can form homodimers or heterodimers with TEL2 or FLI1. Interacts with L3MBTL1 and HDAC9.</text>
</comment>
<dbReference type="GO" id="GO:0000977">
    <property type="term" value="F:RNA polymerase II transcription regulatory region sequence-specific DNA binding"/>
    <property type="evidence" value="ECO:0007669"/>
    <property type="project" value="UniProtKB-ARBA"/>
</dbReference>
<dbReference type="PROSITE" id="PS50061">
    <property type="entry name" value="ETS_DOMAIN_3"/>
    <property type="match status" value="1"/>
</dbReference>
<dbReference type="PANTHER" id="PTHR14965:SF9">
    <property type="entry name" value="APOPTOSIS FACILITATOR BCL-2-LIKE PROTEIN 14"/>
    <property type="match status" value="1"/>
</dbReference>
<feature type="domain" description="PNT" evidence="19">
    <location>
        <begin position="32"/>
        <end position="116"/>
    </location>
</feature>
<dbReference type="PANTHER" id="PTHR14965">
    <property type="entry name" value="SI:CH73-248E21.1"/>
    <property type="match status" value="1"/>
</dbReference>
<evidence type="ECO:0000256" key="12">
    <source>
        <dbReference type="ARBA" id="ARBA00023242"/>
    </source>
</evidence>
<comment type="subcellular location">
    <subcellularLocation>
        <location evidence="1 16">Nucleus</location>
    </subcellularLocation>
</comment>
<reference evidence="20" key="1">
    <citation type="submission" date="2021-09" db="EMBL/GenBank/DDBJ databases">
        <title>The genome of Mauremys mutica provides insights into the evolution of semi-aquatic lifestyle.</title>
        <authorList>
            <person name="Gong S."/>
            <person name="Gao Y."/>
        </authorList>
    </citation>
    <scope>NUCLEOTIDE SEQUENCE</scope>
    <source>
        <strain evidence="20">MM-2020</strain>
        <tissue evidence="20">Muscle</tissue>
    </source>
</reference>
<comment type="caution">
    <text evidence="20">The sequence shown here is derived from an EMBL/GenBank/DDBJ whole genome shotgun (WGS) entry which is preliminary data.</text>
</comment>
<dbReference type="GO" id="GO:2001236">
    <property type="term" value="P:regulation of extrinsic apoptotic signaling pathway"/>
    <property type="evidence" value="ECO:0007669"/>
    <property type="project" value="TreeGrafter"/>
</dbReference>
<dbReference type="InterPro" id="IPR013761">
    <property type="entry name" value="SAM/pointed_sf"/>
</dbReference>
<evidence type="ECO:0000256" key="10">
    <source>
        <dbReference type="ARBA" id="ARBA00023125"/>
    </source>
</evidence>
<dbReference type="SUPFAM" id="SSF47769">
    <property type="entry name" value="SAM/Pointed domain"/>
    <property type="match status" value="1"/>
</dbReference>
<dbReference type="AlphaFoldDB" id="A0A9D3X0Y4"/>
<dbReference type="PRINTS" id="PR00454">
    <property type="entry name" value="ETSDOMAIN"/>
</dbReference>
<evidence type="ECO:0000256" key="1">
    <source>
        <dbReference type="ARBA" id="ARBA00004123"/>
    </source>
</evidence>
<dbReference type="PROSITE" id="PS00346">
    <property type="entry name" value="ETS_DOMAIN_2"/>
    <property type="match status" value="1"/>
</dbReference>
<evidence type="ECO:0000259" key="19">
    <source>
        <dbReference type="PROSITE" id="PS51433"/>
    </source>
</evidence>
<keyword evidence="10 16" id="KW-0238">DNA-binding</keyword>
<name>A0A9D3X0Y4_9SAUR</name>
<keyword evidence="6" id="KW-0053">Apoptosis</keyword>
<gene>
    <name evidence="20" type="ORF">KIL84_006283</name>
</gene>
<dbReference type="EMBL" id="JAHDVG010000483">
    <property type="protein sequence ID" value="KAH1170665.1"/>
    <property type="molecule type" value="Genomic_DNA"/>
</dbReference>
<evidence type="ECO:0000256" key="3">
    <source>
        <dbReference type="ARBA" id="ARBA00022491"/>
    </source>
</evidence>
<dbReference type="GO" id="GO:0000981">
    <property type="term" value="F:DNA-binding transcription factor activity, RNA polymerase II-specific"/>
    <property type="evidence" value="ECO:0007669"/>
    <property type="project" value="UniProtKB-ARBA"/>
</dbReference>
<accession>A0A9D3X0Y4</accession>
<evidence type="ECO:0000256" key="7">
    <source>
        <dbReference type="ARBA" id="ARBA00022843"/>
    </source>
</evidence>
<evidence type="ECO:0000256" key="11">
    <source>
        <dbReference type="ARBA" id="ARBA00023163"/>
    </source>
</evidence>
<dbReference type="GO" id="GO:0030154">
    <property type="term" value="P:cell differentiation"/>
    <property type="evidence" value="ECO:0007669"/>
    <property type="project" value="UniProtKB-ARBA"/>
</dbReference>
<keyword evidence="8" id="KW-0007">Acetylation</keyword>
<keyword evidence="4" id="KW-1017">Isopeptide bond</keyword>
<dbReference type="InterPro" id="IPR036834">
    <property type="entry name" value="Bcl-2-like_sf"/>
</dbReference>
<evidence type="ECO:0000259" key="18">
    <source>
        <dbReference type="PROSITE" id="PS50061"/>
    </source>
</evidence>
<dbReference type="SUPFAM" id="SSF46785">
    <property type="entry name" value="Winged helix' DNA-binding domain"/>
    <property type="match status" value="1"/>
</dbReference>
<evidence type="ECO:0000256" key="5">
    <source>
        <dbReference type="ARBA" id="ARBA00022553"/>
    </source>
</evidence>
<evidence type="ECO:0000256" key="4">
    <source>
        <dbReference type="ARBA" id="ARBA00022499"/>
    </source>
</evidence>
<evidence type="ECO:0000256" key="17">
    <source>
        <dbReference type="SAM" id="MobiDB-lite"/>
    </source>
</evidence>
<evidence type="ECO:0000256" key="14">
    <source>
        <dbReference type="ARBA" id="ARBA00063414"/>
    </source>
</evidence>
<dbReference type="Pfam" id="PF00178">
    <property type="entry name" value="Ets"/>
    <property type="match status" value="1"/>
</dbReference>
<dbReference type="InterPro" id="IPR031362">
    <property type="entry name" value="BNIP5"/>
</dbReference>
<keyword evidence="5" id="KW-0597">Phosphoprotein</keyword>
<proteinExistence type="inferred from homology"/>
<dbReference type="FunFam" id="1.10.10.10:FF:000176">
    <property type="entry name" value="transcription factor ETV6 isoform X2"/>
    <property type="match status" value="1"/>
</dbReference>
<evidence type="ECO:0000256" key="15">
    <source>
        <dbReference type="ARBA" id="ARBA00067754"/>
    </source>
</evidence>
<dbReference type="GO" id="GO:0005634">
    <property type="term" value="C:nucleus"/>
    <property type="evidence" value="ECO:0007669"/>
    <property type="project" value="UniProtKB-SubCell"/>
</dbReference>
<dbReference type="InterPro" id="IPR036388">
    <property type="entry name" value="WH-like_DNA-bd_sf"/>
</dbReference>
<feature type="compositionally biased region" description="Basic and acidic residues" evidence="17">
    <location>
        <begin position="451"/>
        <end position="462"/>
    </location>
</feature>
<keyword evidence="9" id="KW-0805">Transcription regulation</keyword>
<keyword evidence="11" id="KW-0804">Transcription</keyword>
<evidence type="ECO:0000256" key="8">
    <source>
        <dbReference type="ARBA" id="ARBA00022990"/>
    </source>
</evidence>
<keyword evidence="12 16" id="KW-0539">Nucleus</keyword>
<keyword evidence="21" id="KW-1185">Reference proteome</keyword>
<dbReference type="Pfam" id="PF15661">
    <property type="entry name" value="CF222"/>
    <property type="match status" value="1"/>
</dbReference>
<feature type="domain" description="ETS" evidence="18">
    <location>
        <begin position="217"/>
        <end position="298"/>
    </location>
</feature>
<keyword evidence="3" id="KW-0678">Repressor</keyword>
<evidence type="ECO:0000256" key="9">
    <source>
        <dbReference type="ARBA" id="ARBA00023015"/>
    </source>
</evidence>
<evidence type="ECO:0000313" key="21">
    <source>
        <dbReference type="Proteomes" id="UP000827986"/>
    </source>
</evidence>
<dbReference type="InterPro" id="IPR036390">
    <property type="entry name" value="WH_DNA-bd_sf"/>
</dbReference>
<dbReference type="InterPro" id="IPR003118">
    <property type="entry name" value="Pointed_dom"/>
</dbReference>
<dbReference type="CDD" id="cd08535">
    <property type="entry name" value="SAM_PNT-Tel_Yan"/>
    <property type="match status" value="1"/>
</dbReference>
<evidence type="ECO:0000256" key="16">
    <source>
        <dbReference type="RuleBase" id="RU004019"/>
    </source>
</evidence>
<dbReference type="SMART" id="SM00251">
    <property type="entry name" value="SAM_PNT"/>
    <property type="match status" value="1"/>
</dbReference>
<dbReference type="GO" id="GO:0006915">
    <property type="term" value="P:apoptotic process"/>
    <property type="evidence" value="ECO:0007669"/>
    <property type="project" value="UniProtKB-KW"/>
</dbReference>
<evidence type="ECO:0000256" key="13">
    <source>
        <dbReference type="ARBA" id="ARBA00055208"/>
    </source>
</evidence>
<comment type="function">
    <text evidence="13">Transcriptional repressor; binds to the DNA sequence 5'-CCGGAAGT-3'. Plays a role in hematopoiesis and malignant transformation.</text>
</comment>
<keyword evidence="7" id="KW-0832">Ubl conjugation</keyword>
<evidence type="ECO:0000256" key="6">
    <source>
        <dbReference type="ARBA" id="ARBA00022703"/>
    </source>
</evidence>
<dbReference type="Gene3D" id="1.10.150.50">
    <property type="entry name" value="Transcription Factor, Ets-1"/>
    <property type="match status" value="1"/>
</dbReference>
<dbReference type="PROSITE" id="PS51433">
    <property type="entry name" value="PNT"/>
    <property type="match status" value="1"/>
</dbReference>
<dbReference type="Pfam" id="PF02198">
    <property type="entry name" value="SAM_PNT"/>
    <property type="match status" value="1"/>
</dbReference>
<dbReference type="FunFam" id="1.10.150.50:FF:000030">
    <property type="entry name" value="transcription factor ETV6"/>
    <property type="match status" value="1"/>
</dbReference>
<comment type="similarity">
    <text evidence="2 16">Belongs to the ETS family.</text>
</comment>
<dbReference type="SMART" id="SM00413">
    <property type="entry name" value="ETS"/>
    <property type="match status" value="1"/>
</dbReference>
<sequence>MQGEVTVSSSVSPVTAVSLPLQSQSRCAAFSQPISEGEIFKLPGRLRIQPSLWSKDDVIHWLRWAEKEYSLRQTDESKFEMNGKALCILTKEDFRYRAPSSGDVLYELLHYIKTQRRALVCSPLFNSPFREAKHMQIQSHPEGVKCRLEVSPAAVPSLSTSCLSHAEQPRSPSKASCRVEPLNLSHHSPEVSYRAEIICSFPNTLPAPVDGKIADCRLLWDYVYQLLSDSRYEPYIKWEDKEAKIFRVVDPNGLARLWGNHKNRVNMTYEKMSRALRHYYKLNIIKKEPGQKLIYIMETQRRKPWETESHPKGKFLSLDRKDAKKVLEIYVKRTLSNCEDSFAAKKRVEEANGAQGKKMTKLRRAASDFYGYSGSKIVVRKGQADRAQALRLEDALSEKSKPLACGNATEDEQKPKGKGLKSLSQRKNQHPWIKTLLNFFYQKNTDDYKEHSDKKMKEKEASMEAEVATKTGADSSSLSRPGKTIKKRSTLRRAFSLKKHATEEEKKAGTETGIKAKRPSFLPLRSIHRPSSQDREEHELYCTQVSEEIQLIIQGNEAKRKRKHSFEGLLKPAGTPESEEAIIRKIVALLKSTGDHLDEKIKEDTNLTTFFKDISYSSFKHLADVYVNKEVTAQVPEMSPEEIKFAFAVHLTAKVAGICNHAVNRIMGFGDQYLQDTFVQFSYSKNVRDHKKFSTSSCESPD</sequence>
<evidence type="ECO:0000256" key="2">
    <source>
        <dbReference type="ARBA" id="ARBA00005562"/>
    </source>
</evidence>
<feature type="compositionally biased region" description="Basic residues" evidence="17">
    <location>
        <begin position="483"/>
        <end position="499"/>
    </location>
</feature>
<feature type="region of interest" description="Disordered" evidence="17">
    <location>
        <begin position="401"/>
        <end position="427"/>
    </location>
</feature>